<accession>A0A386H0K0</accession>
<evidence type="ECO:0000256" key="7">
    <source>
        <dbReference type="HAMAP-Rule" id="MF_01416"/>
    </source>
</evidence>
<gene>
    <name evidence="7" type="primary">atpH</name>
    <name evidence="8" type="ORF">D4Z93_00940</name>
</gene>
<dbReference type="NCBIfam" id="NF004403">
    <property type="entry name" value="PRK05758.2-4"/>
    <property type="match status" value="1"/>
</dbReference>
<dbReference type="GO" id="GO:0045259">
    <property type="term" value="C:proton-transporting ATP synthase complex"/>
    <property type="evidence" value="ECO:0007669"/>
    <property type="project" value="UniProtKB-KW"/>
</dbReference>
<evidence type="ECO:0000256" key="5">
    <source>
        <dbReference type="ARBA" id="ARBA00023136"/>
    </source>
</evidence>
<comment type="subcellular location">
    <subcellularLocation>
        <location evidence="7">Cell membrane</location>
        <topology evidence="7">Peripheral membrane protein</topology>
    </subcellularLocation>
    <subcellularLocation>
        <location evidence="1">Membrane</location>
    </subcellularLocation>
</comment>
<dbReference type="GO" id="GO:0046933">
    <property type="term" value="F:proton-transporting ATP synthase activity, rotational mechanism"/>
    <property type="evidence" value="ECO:0007669"/>
    <property type="project" value="UniProtKB-UniRule"/>
</dbReference>
<keyword evidence="6 7" id="KW-0066">ATP synthesis</keyword>
<keyword evidence="3 7" id="KW-0375">Hydrogen ion transport</keyword>
<keyword evidence="7" id="KW-1003">Cell membrane</keyword>
<evidence type="ECO:0000313" key="8">
    <source>
        <dbReference type="EMBL" id="AYD39201.1"/>
    </source>
</evidence>
<proteinExistence type="inferred from homology"/>
<dbReference type="HAMAP" id="MF_01416">
    <property type="entry name" value="ATP_synth_delta_bact"/>
    <property type="match status" value="1"/>
</dbReference>
<dbReference type="InterPro" id="IPR000711">
    <property type="entry name" value="ATPase_OSCP/dsu"/>
</dbReference>
<dbReference type="Proteomes" id="UP000266301">
    <property type="component" value="Chromosome"/>
</dbReference>
<dbReference type="EMBL" id="CP032416">
    <property type="protein sequence ID" value="AYD39201.1"/>
    <property type="molecule type" value="Genomic_DNA"/>
</dbReference>
<keyword evidence="9" id="KW-1185">Reference proteome</keyword>
<dbReference type="Gene3D" id="1.10.520.20">
    <property type="entry name" value="N-terminal domain of the delta subunit of the F1F0-ATP synthase"/>
    <property type="match status" value="1"/>
</dbReference>
<dbReference type="KEGG" id="cfer:D4Z93_00940"/>
<evidence type="ECO:0000256" key="1">
    <source>
        <dbReference type="ARBA" id="ARBA00004370"/>
    </source>
</evidence>
<comment type="function">
    <text evidence="7">This protein is part of the stalk that links CF(0) to CF(1). It either transmits conformational changes from CF(0) to CF(1) or is implicated in proton conduction.</text>
</comment>
<protein>
    <recommendedName>
        <fullName evidence="7">ATP synthase subunit delta</fullName>
    </recommendedName>
    <alternativeName>
        <fullName evidence="7">ATP synthase F(1) sector subunit delta</fullName>
    </alternativeName>
    <alternativeName>
        <fullName evidence="7">F-type ATPase subunit delta</fullName>
        <shortName evidence="7">F-ATPase subunit delta</shortName>
    </alternativeName>
</protein>
<keyword evidence="5 7" id="KW-0472">Membrane</keyword>
<evidence type="ECO:0000256" key="2">
    <source>
        <dbReference type="ARBA" id="ARBA00022448"/>
    </source>
</evidence>
<evidence type="ECO:0000256" key="3">
    <source>
        <dbReference type="ARBA" id="ARBA00022781"/>
    </source>
</evidence>
<dbReference type="NCBIfam" id="TIGR01145">
    <property type="entry name" value="ATP_synt_delta"/>
    <property type="match status" value="1"/>
</dbReference>
<dbReference type="PANTHER" id="PTHR11910">
    <property type="entry name" value="ATP SYNTHASE DELTA CHAIN"/>
    <property type="match status" value="1"/>
</dbReference>
<evidence type="ECO:0000256" key="4">
    <source>
        <dbReference type="ARBA" id="ARBA00023065"/>
    </source>
</evidence>
<dbReference type="AlphaFoldDB" id="A0A386H0K0"/>
<dbReference type="PRINTS" id="PR00125">
    <property type="entry name" value="ATPASEDELTA"/>
</dbReference>
<dbReference type="RefSeq" id="WP_119969912.1">
    <property type="nucleotide sequence ID" value="NZ_CP032416.1"/>
</dbReference>
<evidence type="ECO:0000256" key="6">
    <source>
        <dbReference type="ARBA" id="ARBA00023310"/>
    </source>
</evidence>
<reference evidence="8 9" key="1">
    <citation type="journal article" date="2019" name="Int. J. Syst. Evol. Microbiol.">
        <title>Clostridium fermenticellae sp. nov., isolated from the mud in a fermentation cellar for the production of the Chinese liquor, baijiu.</title>
        <authorList>
            <person name="Xu P.X."/>
            <person name="Chai L.J."/>
            <person name="Qiu T."/>
            <person name="Zhang X.J."/>
            <person name="Lu Z.M."/>
            <person name="Xiao C."/>
            <person name="Wang S.T."/>
            <person name="Shen C.H."/>
            <person name="Shi J.S."/>
            <person name="Xu Z.H."/>
        </authorList>
    </citation>
    <scope>NUCLEOTIDE SEQUENCE [LARGE SCALE GENOMIC DNA]</scope>
    <source>
        <strain evidence="8 9">JN500901</strain>
    </source>
</reference>
<dbReference type="GO" id="GO:0005886">
    <property type="term" value="C:plasma membrane"/>
    <property type="evidence" value="ECO:0007669"/>
    <property type="project" value="UniProtKB-SubCell"/>
</dbReference>
<keyword evidence="7" id="KW-0139">CF(1)</keyword>
<sequence>MHEYLDRRYALALYKVAEEKGQVNEYLQELEDVVAAIHANEDFSKLMKHPQVSTSNKKKLFEAAFKGKVSNDVLSFLLLLIEKGRISELDGKLLEFKKINLERNNTVVAKVKTVVPLLEDERNLLKDKLQRKYSKKIILREEIDEGIIGGVYVQVDNEVIDGTVKSKIQEMKKLMLK</sequence>
<organism evidence="8 9">
    <name type="scientific">Clostridium fermenticellae</name>
    <dbReference type="NCBI Taxonomy" id="2068654"/>
    <lineage>
        <taxon>Bacteria</taxon>
        <taxon>Bacillati</taxon>
        <taxon>Bacillota</taxon>
        <taxon>Clostridia</taxon>
        <taxon>Eubacteriales</taxon>
        <taxon>Clostridiaceae</taxon>
        <taxon>Clostridium</taxon>
    </lineage>
</organism>
<keyword evidence="4 7" id="KW-0406">Ion transport</keyword>
<dbReference type="Pfam" id="PF00213">
    <property type="entry name" value="OSCP"/>
    <property type="match status" value="1"/>
</dbReference>
<evidence type="ECO:0000313" key="9">
    <source>
        <dbReference type="Proteomes" id="UP000266301"/>
    </source>
</evidence>
<comment type="similarity">
    <text evidence="7">Belongs to the ATPase delta chain family.</text>
</comment>
<dbReference type="SUPFAM" id="SSF47928">
    <property type="entry name" value="N-terminal domain of the delta subunit of the F1F0-ATP synthase"/>
    <property type="match status" value="1"/>
</dbReference>
<keyword evidence="2 7" id="KW-0813">Transport</keyword>
<dbReference type="InterPro" id="IPR026015">
    <property type="entry name" value="ATP_synth_OSCP/delta_N_sf"/>
</dbReference>
<dbReference type="OrthoDB" id="9802471at2"/>
<comment type="function">
    <text evidence="7">F(1)F(0) ATP synthase produces ATP from ADP in the presence of a proton or sodium gradient. F-type ATPases consist of two structural domains, F(1) containing the extramembraneous catalytic core and F(0) containing the membrane proton channel, linked together by a central stalk and a peripheral stalk. During catalysis, ATP synthesis in the catalytic domain of F(1) is coupled via a rotary mechanism of the central stalk subunits to proton translocation.</text>
</comment>
<name>A0A386H0K0_9CLOT</name>